<dbReference type="EMBL" id="UZAM01006709">
    <property type="protein sequence ID" value="VDO93199.1"/>
    <property type="molecule type" value="Genomic_DNA"/>
</dbReference>
<evidence type="ECO:0000313" key="1">
    <source>
        <dbReference type="EMBL" id="VDO93199.1"/>
    </source>
</evidence>
<dbReference type="Proteomes" id="UP000270296">
    <property type="component" value="Unassembled WGS sequence"/>
</dbReference>
<name>A0A183IBV4_9BILA</name>
<protein>
    <submittedName>
        <fullName evidence="3">Dirigent protein</fullName>
    </submittedName>
</protein>
<gene>
    <name evidence="1" type="ORF">SBAD_LOCUS1098</name>
</gene>
<keyword evidence="2" id="KW-1185">Reference proteome</keyword>
<organism evidence="3">
    <name type="scientific">Soboliphyme baturini</name>
    <dbReference type="NCBI Taxonomy" id="241478"/>
    <lineage>
        <taxon>Eukaryota</taxon>
        <taxon>Metazoa</taxon>
        <taxon>Ecdysozoa</taxon>
        <taxon>Nematoda</taxon>
        <taxon>Enoplea</taxon>
        <taxon>Dorylaimia</taxon>
        <taxon>Dioctophymatida</taxon>
        <taxon>Dioctophymatoidea</taxon>
        <taxon>Soboliphymatidae</taxon>
        <taxon>Soboliphyme</taxon>
    </lineage>
</organism>
<reference evidence="1 2" key="2">
    <citation type="submission" date="2018-11" db="EMBL/GenBank/DDBJ databases">
        <authorList>
            <consortium name="Pathogen Informatics"/>
        </authorList>
    </citation>
    <scope>NUCLEOTIDE SEQUENCE [LARGE SCALE GENOMIC DNA]</scope>
</reference>
<sequence length="113" mass="12508">MCDDDVGAATGLSHMRTLSRITTRGVRTSLTTVSLSPTLVIRDSQVPTLCSKALPAGTRCLVGFPARVNRYCLSGTVRYETTETKVFFNRVYAYEQNSLRALYYLHLVSSNPV</sequence>
<evidence type="ECO:0000313" key="2">
    <source>
        <dbReference type="Proteomes" id="UP000270296"/>
    </source>
</evidence>
<dbReference type="AlphaFoldDB" id="A0A183IBV4"/>
<evidence type="ECO:0000313" key="3">
    <source>
        <dbReference type="WBParaSite" id="SBAD_0000113001-mRNA-1"/>
    </source>
</evidence>
<proteinExistence type="predicted"/>
<accession>A0A183IBV4</accession>
<dbReference type="WBParaSite" id="SBAD_0000113001-mRNA-1">
    <property type="protein sequence ID" value="SBAD_0000113001-mRNA-1"/>
    <property type="gene ID" value="SBAD_0000113001"/>
</dbReference>
<reference evidence="3" key="1">
    <citation type="submission" date="2016-06" db="UniProtKB">
        <authorList>
            <consortium name="WormBaseParasite"/>
        </authorList>
    </citation>
    <scope>IDENTIFICATION</scope>
</reference>